<accession>A0AAD7WP45</accession>
<protein>
    <submittedName>
        <fullName evidence="1">Uncharacterized protein</fullName>
    </submittedName>
</protein>
<dbReference type="AlphaFoldDB" id="A0AAD7WP45"/>
<dbReference type="EMBL" id="JAINUG010000055">
    <property type="protein sequence ID" value="KAJ8404112.1"/>
    <property type="molecule type" value="Genomic_DNA"/>
</dbReference>
<organism evidence="1 2">
    <name type="scientific">Aldrovandia affinis</name>
    <dbReference type="NCBI Taxonomy" id="143900"/>
    <lineage>
        <taxon>Eukaryota</taxon>
        <taxon>Metazoa</taxon>
        <taxon>Chordata</taxon>
        <taxon>Craniata</taxon>
        <taxon>Vertebrata</taxon>
        <taxon>Euteleostomi</taxon>
        <taxon>Actinopterygii</taxon>
        <taxon>Neopterygii</taxon>
        <taxon>Teleostei</taxon>
        <taxon>Notacanthiformes</taxon>
        <taxon>Halosauridae</taxon>
        <taxon>Aldrovandia</taxon>
    </lineage>
</organism>
<dbReference type="SUPFAM" id="SSF56672">
    <property type="entry name" value="DNA/RNA polymerases"/>
    <property type="match status" value="1"/>
</dbReference>
<dbReference type="InterPro" id="IPR043502">
    <property type="entry name" value="DNA/RNA_pol_sf"/>
</dbReference>
<dbReference type="Proteomes" id="UP001221898">
    <property type="component" value="Unassembled WGS sequence"/>
</dbReference>
<proteinExistence type="predicted"/>
<keyword evidence="2" id="KW-1185">Reference proteome</keyword>
<reference evidence="1" key="1">
    <citation type="journal article" date="2023" name="Science">
        <title>Genome structures resolve the early diversification of teleost fishes.</title>
        <authorList>
            <person name="Parey E."/>
            <person name="Louis A."/>
            <person name="Montfort J."/>
            <person name="Bouchez O."/>
            <person name="Roques C."/>
            <person name="Iampietro C."/>
            <person name="Lluch J."/>
            <person name="Castinel A."/>
            <person name="Donnadieu C."/>
            <person name="Desvignes T."/>
            <person name="Floi Bucao C."/>
            <person name="Jouanno E."/>
            <person name="Wen M."/>
            <person name="Mejri S."/>
            <person name="Dirks R."/>
            <person name="Jansen H."/>
            <person name="Henkel C."/>
            <person name="Chen W.J."/>
            <person name="Zahm M."/>
            <person name="Cabau C."/>
            <person name="Klopp C."/>
            <person name="Thompson A.W."/>
            <person name="Robinson-Rechavi M."/>
            <person name="Braasch I."/>
            <person name="Lecointre G."/>
            <person name="Bobe J."/>
            <person name="Postlethwait J.H."/>
            <person name="Berthelot C."/>
            <person name="Roest Crollius H."/>
            <person name="Guiguen Y."/>
        </authorList>
    </citation>
    <scope>NUCLEOTIDE SEQUENCE</scope>
    <source>
        <strain evidence="1">NC1722</strain>
    </source>
</reference>
<evidence type="ECO:0000313" key="2">
    <source>
        <dbReference type="Proteomes" id="UP001221898"/>
    </source>
</evidence>
<evidence type="ECO:0000313" key="1">
    <source>
        <dbReference type="EMBL" id="KAJ8404112.1"/>
    </source>
</evidence>
<gene>
    <name evidence="1" type="ORF">AAFF_G00344620</name>
</gene>
<comment type="caution">
    <text evidence="1">The sequence shown here is derived from an EMBL/GenBank/DDBJ whole genome shotgun (WGS) entry which is preliminary data.</text>
</comment>
<sequence>MTTLSCAFTPSSNFSRLLREFPDLNRPTFSTGDTKRGVEHHMPTTGPPVHARACHIDPAKLAIAKAKFANMERFGIVHRSSSPWASPLHFVPKPDGCRRPYGDSRRLNNVTTPDWYPVLHM</sequence>
<dbReference type="Gene3D" id="3.10.10.10">
    <property type="entry name" value="HIV Type 1 Reverse Transcriptase, subunit A, domain 1"/>
    <property type="match status" value="1"/>
</dbReference>
<name>A0AAD7WP45_9TELE</name>